<evidence type="ECO:0000313" key="5">
    <source>
        <dbReference type="Proteomes" id="UP000030149"/>
    </source>
</evidence>
<dbReference type="eggNOG" id="COG4733">
    <property type="taxonomic scope" value="Bacteria"/>
</dbReference>
<dbReference type="Pfam" id="PF17164">
    <property type="entry name" value="DUF5122"/>
    <property type="match status" value="6"/>
</dbReference>
<dbReference type="RefSeq" id="WP_023572473.1">
    <property type="nucleotide sequence ID" value="NZ_AVCS01000004.1"/>
</dbReference>
<dbReference type="NCBIfam" id="TIGR02608">
    <property type="entry name" value="delta_60_rpt"/>
    <property type="match status" value="6"/>
</dbReference>
<dbReference type="SUPFAM" id="SSF63829">
    <property type="entry name" value="Calcium-dependent phosphotriesterase"/>
    <property type="match status" value="1"/>
</dbReference>
<keyword evidence="1 2" id="KW-0732">Signal</keyword>
<feature type="domain" description="Secretion system C-terminal sorting" evidence="3">
    <location>
        <begin position="399"/>
        <end position="469"/>
    </location>
</feature>
<dbReference type="InterPro" id="IPR026444">
    <property type="entry name" value="Secre_tail"/>
</dbReference>
<protein>
    <recommendedName>
        <fullName evidence="3">Secretion system C-terminal sorting domain-containing protein</fullName>
    </recommendedName>
</protein>
<evidence type="ECO:0000259" key="3">
    <source>
        <dbReference type="Pfam" id="PF18962"/>
    </source>
</evidence>
<dbReference type="InterPro" id="IPR013431">
    <property type="entry name" value="Delta_60_rpt"/>
</dbReference>
<dbReference type="STRING" id="1107311.Q767_02965"/>
<keyword evidence="5" id="KW-1185">Reference proteome</keyword>
<reference evidence="5" key="1">
    <citation type="submission" date="2013-09" db="EMBL/GenBank/DDBJ databases">
        <authorList>
            <person name="Zeng Z."/>
            <person name="Chen C."/>
        </authorList>
    </citation>
    <scope>NUCLEOTIDE SEQUENCE [LARGE SCALE GENOMIC DNA]</scope>
    <source>
        <strain evidence="5">DK69</strain>
    </source>
</reference>
<dbReference type="EMBL" id="JRLZ01000003">
    <property type="protein sequence ID" value="KGO96686.1"/>
    <property type="molecule type" value="Genomic_DNA"/>
</dbReference>
<dbReference type="Pfam" id="PF18962">
    <property type="entry name" value="Por_Secre_tail"/>
    <property type="match status" value="1"/>
</dbReference>
<comment type="caution">
    <text evidence="4">The sequence shown here is derived from an EMBL/GenBank/DDBJ whole genome shotgun (WGS) entry which is preliminary data.</text>
</comment>
<accession>V6SF28</accession>
<dbReference type="PATRIC" id="fig|1107311.3.peg.407"/>
<evidence type="ECO:0000256" key="1">
    <source>
        <dbReference type="ARBA" id="ARBA00022729"/>
    </source>
</evidence>
<organism evidence="4 5">
    <name type="scientific">Flavobacterium enshiense DK69</name>
    <dbReference type="NCBI Taxonomy" id="1107311"/>
    <lineage>
        <taxon>Bacteria</taxon>
        <taxon>Pseudomonadati</taxon>
        <taxon>Bacteroidota</taxon>
        <taxon>Flavobacteriia</taxon>
        <taxon>Flavobacteriales</taxon>
        <taxon>Flavobacteriaceae</taxon>
        <taxon>Flavobacterium</taxon>
    </lineage>
</organism>
<proteinExistence type="predicted"/>
<dbReference type="AlphaFoldDB" id="V6SF28"/>
<dbReference type="Proteomes" id="UP000030149">
    <property type="component" value="Unassembled WGS sequence"/>
</dbReference>
<dbReference type="Gene3D" id="2.80.10.50">
    <property type="match status" value="3"/>
</dbReference>
<dbReference type="OrthoDB" id="1266341at2"/>
<name>V6SF28_9FLAO</name>
<gene>
    <name evidence="4" type="ORF">Q767_02965</name>
</gene>
<feature type="signal peptide" evidence="2">
    <location>
        <begin position="1"/>
        <end position="18"/>
    </location>
</feature>
<feature type="chain" id="PRO_5004750791" description="Secretion system C-terminal sorting domain-containing protein" evidence="2">
    <location>
        <begin position="19"/>
        <end position="472"/>
    </location>
</feature>
<dbReference type="NCBIfam" id="TIGR04183">
    <property type="entry name" value="Por_Secre_tail"/>
    <property type="match status" value="1"/>
</dbReference>
<reference evidence="4 5" key="2">
    <citation type="journal article" date="2015" name="Stand. Genomic Sci.">
        <title>High quality draft genomic sequence of Flavobacterium enshiense DK69(T) and comparison among Flavobacterium genomes.</title>
        <authorList>
            <person name="Zeng Z."/>
            <person name="Chen C."/>
            <person name="Du H."/>
            <person name="Wang G."/>
            <person name="Li M."/>
        </authorList>
    </citation>
    <scope>NUCLEOTIDE SEQUENCE [LARGE SCALE GENOMIC DNA]</scope>
    <source>
        <strain evidence="4 5">DK69</strain>
    </source>
</reference>
<evidence type="ECO:0000313" key="4">
    <source>
        <dbReference type="EMBL" id="KGO96686.1"/>
    </source>
</evidence>
<evidence type="ECO:0000256" key="2">
    <source>
        <dbReference type="SAM" id="SignalP"/>
    </source>
</evidence>
<sequence>MRKIIFLISFLASIIGLAQDGSLDTSFKVQGSISPDAIIKLQSDGKIIVVERFYNGGDFVEASKISRLNSNGSVDMSFATGTGINLIGEVRAVVIQSNGRILIGGRFRRNAEETSNIYLAGISSNGSLDFIPFAPGIDFVESIAVQPDGKILVGGYFPKWIARINPLGGLDPSFNSSLDDNLDYGTSISNIVLRPDNKILAIGYVTIEGGHERRIFSLNSNGELNNDFQEPSNIDWTYGDLWRPKFLALEKNGNILIAWPFRVLSNSGDEIGYNFVRLDSNGNVITVFQPLSDGALCLPHPVGLQEDGKIIMAGSTCTYYNGYNFRGIARLNIDGSIDETFDPRRGLNGHVECVAIQPDGKILISGYFTVYNEVPVNHIIRLNSTRLSNSEFNSTAMRVYPNPVADNLHIQLSDNLNGADISELEIYDITMKKIDFNMPSKDVIDVSDFSSGVYLLKVKTDDSIFTSRFVKN</sequence>